<evidence type="ECO:0000256" key="5">
    <source>
        <dbReference type="ARBA" id="ARBA00022605"/>
    </source>
</evidence>
<sequence>MPQPNESSTTFPSTSVDWTRKLISYDTTSRDSNLDLIAYIKDYLSGQGIESTLTFDKTGKKANLFATIPSATGETTGGIVLSGHTDVVPVDGQHWTSDPFKPELRDGNLYGRGACDMKGFIGVTLQLVPRMLQTRLAHPVHLAYSYDEEIGCVGAPSMIQDLIDRGVNPSGCVVGEPTSMRAIVAHKGINVYRCRVHGHAAHSSLTPKGLNAIEYAARIICTIRDIADGIKANGPYDDAFDVPYTTVQTSMIRGGIALNTVPDLCEFEFEYRNLPGSSPETILQQVRDYIDSTIMPSMTRENAAAKIDIEKLARSPGLDAAEDAAITQLVRALTRDTEIRKVAYGTEAGLFQAAGVPSIICGPGNIEQAHRPDEYVSLEQLDQCEKFLIALINSQAA</sequence>
<evidence type="ECO:0000256" key="3">
    <source>
        <dbReference type="ARBA" id="ARBA00022490"/>
    </source>
</evidence>
<name>A0A2N4U4F4_9BURK</name>
<keyword evidence="8" id="KW-0862">Zinc</keyword>
<evidence type="ECO:0000313" key="12">
    <source>
        <dbReference type="Proteomes" id="UP000234190"/>
    </source>
</evidence>
<comment type="caution">
    <text evidence="11">The sequence shown here is derived from an EMBL/GenBank/DDBJ whole genome shotgun (WGS) entry which is preliminary data.</text>
</comment>
<evidence type="ECO:0000256" key="4">
    <source>
        <dbReference type="ARBA" id="ARBA00022571"/>
    </source>
</evidence>
<evidence type="ECO:0000256" key="8">
    <source>
        <dbReference type="ARBA" id="ARBA00022833"/>
    </source>
</evidence>
<dbReference type="OrthoDB" id="3665926at2"/>
<dbReference type="GO" id="GO:0006526">
    <property type="term" value="P:L-arginine biosynthetic process"/>
    <property type="evidence" value="ECO:0007669"/>
    <property type="project" value="UniProtKB-KW"/>
</dbReference>
<feature type="domain" description="Peptidase M20 dimerisation" evidence="10">
    <location>
        <begin position="184"/>
        <end position="292"/>
    </location>
</feature>
<evidence type="ECO:0000256" key="6">
    <source>
        <dbReference type="ARBA" id="ARBA00022723"/>
    </source>
</evidence>
<evidence type="ECO:0000256" key="2">
    <source>
        <dbReference type="ARBA" id="ARBA00005691"/>
    </source>
</evidence>
<dbReference type="Pfam" id="PF01546">
    <property type="entry name" value="Peptidase_M20"/>
    <property type="match status" value="1"/>
</dbReference>
<comment type="subcellular location">
    <subcellularLocation>
        <location evidence="1">Cytoplasm</location>
    </subcellularLocation>
</comment>
<organism evidence="11 12">
    <name type="scientific">Pollutimonas subterranea</name>
    <dbReference type="NCBI Taxonomy" id="2045210"/>
    <lineage>
        <taxon>Bacteria</taxon>
        <taxon>Pseudomonadati</taxon>
        <taxon>Pseudomonadota</taxon>
        <taxon>Betaproteobacteria</taxon>
        <taxon>Burkholderiales</taxon>
        <taxon>Alcaligenaceae</taxon>
        <taxon>Pollutimonas</taxon>
    </lineage>
</organism>
<dbReference type="GO" id="GO:0008777">
    <property type="term" value="F:acetylornithine deacetylase activity"/>
    <property type="evidence" value="ECO:0007669"/>
    <property type="project" value="TreeGrafter"/>
</dbReference>
<reference evidence="11 12" key="1">
    <citation type="submission" date="2017-10" db="EMBL/GenBank/DDBJ databases">
        <title>Two draft genome sequences of Pusillimonas sp. strains isolated from a nitrate- and radionuclide-contaminated groundwater in Russia.</title>
        <authorList>
            <person name="Grouzdev D.S."/>
            <person name="Tourova T.P."/>
            <person name="Goeva M.A."/>
            <person name="Babich T.L."/>
            <person name="Sokolova D.S."/>
            <person name="Abdullin R."/>
            <person name="Poltaraus A.B."/>
            <person name="Toshchakov S.V."/>
            <person name="Nazina T.N."/>
        </authorList>
    </citation>
    <scope>NUCLEOTIDE SEQUENCE [LARGE SCALE GENOMIC DNA]</scope>
    <source>
        <strain evidence="11 12">JR1/69-3-13</strain>
    </source>
</reference>
<evidence type="ECO:0000259" key="10">
    <source>
        <dbReference type="Pfam" id="PF07687"/>
    </source>
</evidence>
<keyword evidence="12" id="KW-1185">Reference proteome</keyword>
<protein>
    <submittedName>
        <fullName evidence="11">Acetylornithine deacetylase</fullName>
    </submittedName>
</protein>
<dbReference type="CDD" id="cd03894">
    <property type="entry name" value="M20_ArgE"/>
    <property type="match status" value="1"/>
</dbReference>
<dbReference type="InterPro" id="IPR011650">
    <property type="entry name" value="Peptidase_M20_dimer"/>
</dbReference>
<keyword evidence="3" id="KW-0963">Cytoplasm</keyword>
<evidence type="ECO:0000256" key="1">
    <source>
        <dbReference type="ARBA" id="ARBA00004496"/>
    </source>
</evidence>
<keyword evidence="5" id="KW-0028">Amino-acid biosynthesis</keyword>
<dbReference type="PANTHER" id="PTHR43808">
    <property type="entry name" value="ACETYLORNITHINE DEACETYLASE"/>
    <property type="match status" value="1"/>
</dbReference>
<dbReference type="Gene3D" id="3.40.630.10">
    <property type="entry name" value="Zn peptidases"/>
    <property type="match status" value="1"/>
</dbReference>
<dbReference type="AlphaFoldDB" id="A0A2N4U4F4"/>
<dbReference type="SUPFAM" id="SSF53187">
    <property type="entry name" value="Zn-dependent exopeptidases"/>
    <property type="match status" value="1"/>
</dbReference>
<comment type="similarity">
    <text evidence="2">Belongs to the peptidase M20A family. ArgE subfamily.</text>
</comment>
<dbReference type="InterPro" id="IPR010169">
    <property type="entry name" value="AcOrn-deacetyl"/>
</dbReference>
<dbReference type="InterPro" id="IPR036264">
    <property type="entry name" value="Bact_exopeptidase_dim_dom"/>
</dbReference>
<dbReference type="Pfam" id="PF07687">
    <property type="entry name" value="M20_dimer"/>
    <property type="match status" value="1"/>
</dbReference>
<dbReference type="PANTHER" id="PTHR43808:SF31">
    <property type="entry name" value="N-ACETYL-L-CITRULLINE DEACETYLASE"/>
    <property type="match status" value="1"/>
</dbReference>
<dbReference type="EMBL" id="PDNW01000008">
    <property type="protein sequence ID" value="PLC49905.1"/>
    <property type="molecule type" value="Genomic_DNA"/>
</dbReference>
<dbReference type="InterPro" id="IPR050072">
    <property type="entry name" value="Peptidase_M20A"/>
</dbReference>
<dbReference type="FunFam" id="3.30.70.360:FF:000003">
    <property type="entry name" value="Acetylornithine deacetylase"/>
    <property type="match status" value="1"/>
</dbReference>
<dbReference type="NCBIfam" id="TIGR01892">
    <property type="entry name" value="AcOrn-deacetyl"/>
    <property type="match status" value="1"/>
</dbReference>
<evidence type="ECO:0000313" key="11">
    <source>
        <dbReference type="EMBL" id="PLC49905.1"/>
    </source>
</evidence>
<evidence type="ECO:0000256" key="7">
    <source>
        <dbReference type="ARBA" id="ARBA00022801"/>
    </source>
</evidence>
<keyword evidence="4" id="KW-0055">Arginine biosynthesis</keyword>
<keyword evidence="7" id="KW-0378">Hydrolase</keyword>
<dbReference type="GO" id="GO:0046872">
    <property type="term" value="F:metal ion binding"/>
    <property type="evidence" value="ECO:0007669"/>
    <property type="project" value="UniProtKB-KW"/>
</dbReference>
<keyword evidence="9" id="KW-0170">Cobalt</keyword>
<dbReference type="NCBIfam" id="NF005710">
    <property type="entry name" value="PRK07522.1"/>
    <property type="match status" value="1"/>
</dbReference>
<dbReference type="Proteomes" id="UP000234190">
    <property type="component" value="Unassembled WGS sequence"/>
</dbReference>
<dbReference type="GO" id="GO:0005737">
    <property type="term" value="C:cytoplasm"/>
    <property type="evidence" value="ECO:0007669"/>
    <property type="project" value="UniProtKB-SubCell"/>
</dbReference>
<dbReference type="InterPro" id="IPR002933">
    <property type="entry name" value="Peptidase_M20"/>
</dbReference>
<dbReference type="Gene3D" id="3.30.70.360">
    <property type="match status" value="1"/>
</dbReference>
<dbReference type="SUPFAM" id="SSF55031">
    <property type="entry name" value="Bacterial exopeptidase dimerisation domain"/>
    <property type="match status" value="1"/>
</dbReference>
<evidence type="ECO:0000256" key="9">
    <source>
        <dbReference type="ARBA" id="ARBA00023285"/>
    </source>
</evidence>
<gene>
    <name evidence="11" type="primary">argE</name>
    <name evidence="11" type="ORF">CR159_11110</name>
</gene>
<keyword evidence="6" id="KW-0479">Metal-binding</keyword>
<accession>A0A2N4U4F4</accession>
<proteinExistence type="inferred from homology"/>